<dbReference type="EMBL" id="JACEIK010001215">
    <property type="protein sequence ID" value="MCD7467280.1"/>
    <property type="molecule type" value="Genomic_DNA"/>
</dbReference>
<accession>A0ABS8T8C4</accession>
<proteinExistence type="predicted"/>
<comment type="caution">
    <text evidence="1">The sequence shown here is derived from an EMBL/GenBank/DDBJ whole genome shotgun (WGS) entry which is preliminary data.</text>
</comment>
<organism evidence="1 2">
    <name type="scientific">Datura stramonium</name>
    <name type="common">Jimsonweed</name>
    <name type="synonym">Common thornapple</name>
    <dbReference type="NCBI Taxonomy" id="4076"/>
    <lineage>
        <taxon>Eukaryota</taxon>
        <taxon>Viridiplantae</taxon>
        <taxon>Streptophyta</taxon>
        <taxon>Embryophyta</taxon>
        <taxon>Tracheophyta</taxon>
        <taxon>Spermatophyta</taxon>
        <taxon>Magnoliopsida</taxon>
        <taxon>eudicotyledons</taxon>
        <taxon>Gunneridae</taxon>
        <taxon>Pentapetalae</taxon>
        <taxon>asterids</taxon>
        <taxon>lamiids</taxon>
        <taxon>Solanales</taxon>
        <taxon>Solanaceae</taxon>
        <taxon>Solanoideae</taxon>
        <taxon>Datureae</taxon>
        <taxon>Datura</taxon>
    </lineage>
</organism>
<reference evidence="1 2" key="1">
    <citation type="journal article" date="2021" name="BMC Genomics">
        <title>Datura genome reveals duplications of psychoactive alkaloid biosynthetic genes and high mutation rate following tissue culture.</title>
        <authorList>
            <person name="Rajewski A."/>
            <person name="Carter-House D."/>
            <person name="Stajich J."/>
            <person name="Litt A."/>
        </authorList>
    </citation>
    <scope>NUCLEOTIDE SEQUENCE [LARGE SCALE GENOMIC DNA]</scope>
    <source>
        <strain evidence="1">AR-01</strain>
    </source>
</reference>
<dbReference type="Proteomes" id="UP000823775">
    <property type="component" value="Unassembled WGS sequence"/>
</dbReference>
<evidence type="ECO:0000313" key="1">
    <source>
        <dbReference type="EMBL" id="MCD7467280.1"/>
    </source>
</evidence>
<sequence>MCMRGSHLVCQGAYQGFRHPRDENKDCNCENIAKLRSWESDKSSHSKIEGMLEMVLERVLSTDLGIHELKNDLLELTWMVKDHDISIRHLEERMNHLASQMRLEMRVKEKEQLMVNFTPSSKDVDEEDIEKNIEEKLFNESLEAILLNNIGKNSEELEEASHSIKDEILYDIHYGLFVPHDRYMGILLA</sequence>
<keyword evidence="2" id="KW-1185">Reference proteome</keyword>
<protein>
    <submittedName>
        <fullName evidence="1">Uncharacterized protein</fullName>
    </submittedName>
</protein>
<gene>
    <name evidence="1" type="ORF">HAX54_004618</name>
</gene>
<evidence type="ECO:0000313" key="2">
    <source>
        <dbReference type="Proteomes" id="UP000823775"/>
    </source>
</evidence>
<name>A0ABS8T8C4_DATST</name>